<dbReference type="GO" id="GO:0046872">
    <property type="term" value="F:metal ion binding"/>
    <property type="evidence" value="ECO:0007669"/>
    <property type="project" value="UniProtKB-KW"/>
</dbReference>
<dbReference type="NCBIfam" id="TIGR01511">
    <property type="entry name" value="ATPase-IB1_Cu"/>
    <property type="match status" value="1"/>
</dbReference>
<evidence type="ECO:0000313" key="10">
    <source>
        <dbReference type="EMBL" id="CAI4037523.1"/>
    </source>
</evidence>
<evidence type="ECO:0000256" key="3">
    <source>
        <dbReference type="ARBA" id="ARBA00022723"/>
    </source>
</evidence>
<keyword evidence="2 7" id="KW-0812">Transmembrane</keyword>
<comment type="subcellular location">
    <subcellularLocation>
        <location evidence="1 7">Membrane</location>
    </subcellularLocation>
</comment>
<dbReference type="InterPro" id="IPR036163">
    <property type="entry name" value="HMA_dom_sf"/>
</dbReference>
<dbReference type="Gene3D" id="2.70.150.10">
    <property type="entry name" value="Calcium-transporting ATPase, cytoplasmic transduction domain A"/>
    <property type="match status" value="1"/>
</dbReference>
<feature type="compositionally biased region" description="Polar residues" evidence="8">
    <location>
        <begin position="945"/>
        <end position="958"/>
    </location>
</feature>
<comment type="similarity">
    <text evidence="7">Belongs to the cation transport ATPase (P-type) (TC 3.A.3) family. Type IB subfamily.</text>
</comment>
<dbReference type="GeneID" id="80916736"/>
<accession>A0AA35IVY4</accession>
<feature type="transmembrane region" description="Helical" evidence="7">
    <location>
        <begin position="596"/>
        <end position="617"/>
    </location>
</feature>
<dbReference type="InterPro" id="IPR023214">
    <property type="entry name" value="HAD_sf"/>
</dbReference>
<keyword evidence="5 7" id="KW-1133">Transmembrane helix</keyword>
<dbReference type="SFLD" id="SFLDF00027">
    <property type="entry name" value="p-type_atpase"/>
    <property type="match status" value="1"/>
</dbReference>
<dbReference type="FunFam" id="2.70.150.10:FF:000002">
    <property type="entry name" value="Copper-transporting ATPase 1, putative"/>
    <property type="match status" value="1"/>
</dbReference>
<dbReference type="InterPro" id="IPR023299">
    <property type="entry name" value="ATPase_P-typ_cyto_dom_N"/>
</dbReference>
<dbReference type="InterPro" id="IPR023298">
    <property type="entry name" value="ATPase_P-typ_TM_dom_sf"/>
</dbReference>
<dbReference type="Gene3D" id="3.40.1110.10">
    <property type="entry name" value="Calcium-transporting ATPase, cytoplasmic domain N"/>
    <property type="match status" value="1"/>
</dbReference>
<name>A0AA35IVY4_SACMI</name>
<feature type="domain" description="HMA" evidence="9">
    <location>
        <begin position="381"/>
        <end position="448"/>
    </location>
</feature>
<dbReference type="NCBIfam" id="TIGR01525">
    <property type="entry name" value="ATPase-IB_hvy"/>
    <property type="match status" value="1"/>
</dbReference>
<dbReference type="InterPro" id="IPR018303">
    <property type="entry name" value="ATPase_P-typ_P_site"/>
</dbReference>
<dbReference type="FunFam" id="3.30.70.100:FF:000074">
    <property type="entry name" value="P-type cation-transporting ATPase"/>
    <property type="match status" value="1"/>
</dbReference>
<dbReference type="InterPro" id="IPR056236">
    <property type="entry name" value="HMA_PCA1"/>
</dbReference>
<keyword evidence="4" id="KW-1278">Translocase</keyword>
<dbReference type="InterPro" id="IPR059000">
    <property type="entry name" value="ATPase_P-type_domA"/>
</dbReference>
<evidence type="ECO:0000256" key="7">
    <source>
        <dbReference type="RuleBase" id="RU362081"/>
    </source>
</evidence>
<evidence type="ECO:0000256" key="1">
    <source>
        <dbReference type="ARBA" id="ARBA00004370"/>
    </source>
</evidence>
<dbReference type="PRINTS" id="PR00119">
    <property type="entry name" value="CATATPASE"/>
</dbReference>
<dbReference type="SFLD" id="SFLDG00002">
    <property type="entry name" value="C1.7:_P-type_atpase_like"/>
    <property type="match status" value="1"/>
</dbReference>
<dbReference type="GO" id="GO:0019829">
    <property type="term" value="F:ATPase-coupled monoatomic cation transmembrane transporter activity"/>
    <property type="evidence" value="ECO:0007669"/>
    <property type="project" value="InterPro"/>
</dbReference>
<feature type="transmembrane region" description="Helical" evidence="7">
    <location>
        <begin position="818"/>
        <end position="845"/>
    </location>
</feature>
<organism evidence="10 11">
    <name type="scientific">Saccharomyces mikatae IFO 1815</name>
    <dbReference type="NCBI Taxonomy" id="226126"/>
    <lineage>
        <taxon>Eukaryota</taxon>
        <taxon>Fungi</taxon>
        <taxon>Dikarya</taxon>
        <taxon>Ascomycota</taxon>
        <taxon>Saccharomycotina</taxon>
        <taxon>Saccharomycetes</taxon>
        <taxon>Saccharomycetales</taxon>
        <taxon>Saccharomycetaceae</taxon>
        <taxon>Saccharomyces</taxon>
    </lineage>
</organism>
<dbReference type="PROSITE" id="PS00154">
    <property type="entry name" value="ATPASE_E1_E2"/>
    <property type="match status" value="1"/>
</dbReference>
<evidence type="ECO:0000256" key="4">
    <source>
        <dbReference type="ARBA" id="ARBA00022967"/>
    </source>
</evidence>
<keyword evidence="6 7" id="KW-0472">Membrane</keyword>
<feature type="transmembrane region" description="Helical" evidence="7">
    <location>
        <begin position="780"/>
        <end position="806"/>
    </location>
</feature>
<dbReference type="SUPFAM" id="SSF56784">
    <property type="entry name" value="HAD-like"/>
    <property type="match status" value="1"/>
</dbReference>
<dbReference type="GO" id="GO:0016020">
    <property type="term" value="C:membrane"/>
    <property type="evidence" value="ECO:0007669"/>
    <property type="project" value="UniProtKB-SubCell"/>
</dbReference>
<dbReference type="InterPro" id="IPR008250">
    <property type="entry name" value="ATPase_P-typ_transduc_dom_A_sf"/>
</dbReference>
<dbReference type="Pfam" id="PF00403">
    <property type="entry name" value="HMA"/>
    <property type="match status" value="1"/>
</dbReference>
<dbReference type="Pfam" id="PF00122">
    <property type="entry name" value="E1-E2_ATPase"/>
    <property type="match status" value="1"/>
</dbReference>
<dbReference type="RefSeq" id="XP_056080640.1">
    <property type="nucleotide sequence ID" value="XM_056225552.1"/>
</dbReference>
<dbReference type="Pfam" id="PF24534">
    <property type="entry name" value="HMA_PCA1"/>
    <property type="match status" value="1"/>
</dbReference>
<feature type="transmembrane region" description="Helical" evidence="7">
    <location>
        <begin position="1163"/>
        <end position="1185"/>
    </location>
</feature>
<evidence type="ECO:0000259" key="9">
    <source>
        <dbReference type="PROSITE" id="PS50846"/>
    </source>
</evidence>
<reference evidence="10" key="1">
    <citation type="submission" date="2022-10" db="EMBL/GenBank/DDBJ databases">
        <authorList>
            <person name="Byrne P K."/>
        </authorList>
    </citation>
    <scope>NUCLEOTIDE SEQUENCE</scope>
    <source>
        <strain evidence="10">IFO1815</strain>
    </source>
</reference>
<sequence>MSPKKLHVGLRASDDECRGVHTQKDSIDTMHDNREKCCGSYIEMHSNDDPRLSPDSLYTNQVKQAPREYLNECKGMCYESEKKIETVLETPSCREIAQADPNCSQKSCTDECCLESSSIIAEVTDNCEEKCCEEQSISSFEVVLSDCESHQPVDSTIEVPDCKPDTSSQYLAKDGCFFESRNPISKKRKCGVSGIKTDITSKSECCNISCVERLASRGCTKKISGNKTDFENYSRCAKETSSEKYSSERYFEIYNRYSSILKALGCICNYLRALGEESCCHPKISFCNSGETSMKSKYSYRKSSVFPIKKKLEKDDKSSSNHKIVPASSICSSSCCNENRVSAVTSAIYRHSSEERTRIDSVKPIREVDLLNVETGSTGNEHVVLSVSGMTCTGCETKLKRSFAALECVRNLKTSLILSQAEFDLNLAQGSVKDIIRHLKRTTEFKYEQISNRGCTIDITVPHPANAFMNNEWPQGVTEMETIEKNIVRVYFDPKIIGARDLINKGWNVPVNLASPSAHPTVEAGRKHLVRVGFTTILSVILTVPILVMAWAPHLREKVSTMSVSLGLATIIQCVIAGPFYLNALKSLLFSRLIEMDLLIVLSTSAAYIFSIVSFVYFAAGHPLPTEQFFETSSLLVTLIMVGRFVSELARHRAVSSISVRSLQVSSAIILDESGNETKIDIRLLQHGDIFKVVPDSRIPTDGTVISGSSEVDEATITGESMPVPKTCQSTVVAGSLNITGTLFVKLTKLPANNTINIIATMVDEAKLTKPKIQNIADQIASYFVPLIIGITVVTFCVWVGIGINVKKQSRSDSVIQAIIYAITVLIVSCPCAIGLAVPMVFVIANGVAAKRGVIFKSADSIEAAHNTSHVIFDKTGTLTEGKLTVVHEIMKDDNLDAQSQLLGLIEGIKHPVSIAVASYLKEQKVRARRVHDTKALTGKGVEGTSHSGSKLQGGNSRWIGNSDDPDVQKFLEQGYTVFCFSVDGSLTAIYALEDSLRADALATVNSLRQRGISIHILSGDDDGAVRSLAARLAIESSNIRSHATPAEKGEYIKRILEGVNSESSPQSERPVVVFCGDGTNDAIALTQATIGVHINQGSEVSQLAADVVMLKPKLINILIMMTVSRKAMFRVKLNFMWSFTYNLFAILLAAGAFVNFHIPPEYAGLGELVSILPVILVATLLRYASI</sequence>
<keyword evidence="11" id="KW-1185">Reference proteome</keyword>
<keyword evidence="7" id="KW-0547">Nucleotide-binding</keyword>
<dbReference type="GO" id="GO:0016887">
    <property type="term" value="F:ATP hydrolysis activity"/>
    <property type="evidence" value="ECO:0007669"/>
    <property type="project" value="InterPro"/>
</dbReference>
<dbReference type="GO" id="GO:0030003">
    <property type="term" value="P:intracellular monoatomic cation homeostasis"/>
    <property type="evidence" value="ECO:0007669"/>
    <property type="project" value="UniProtKB-ARBA"/>
</dbReference>
<dbReference type="AlphaFoldDB" id="A0AA35IVY4"/>
<dbReference type="PROSITE" id="PS50846">
    <property type="entry name" value="HMA_2"/>
    <property type="match status" value="1"/>
</dbReference>
<feature type="region of interest" description="Disordered" evidence="8">
    <location>
        <begin position="939"/>
        <end position="958"/>
    </location>
</feature>
<dbReference type="InterPro" id="IPR027256">
    <property type="entry name" value="P-typ_ATPase_IB"/>
</dbReference>
<dbReference type="PANTHER" id="PTHR46594:SF4">
    <property type="entry name" value="P-TYPE CATION-TRANSPORTING ATPASE"/>
    <property type="match status" value="1"/>
</dbReference>
<dbReference type="SUPFAM" id="SSF81665">
    <property type="entry name" value="Calcium ATPase, transmembrane domain M"/>
    <property type="match status" value="1"/>
</dbReference>
<gene>
    <name evidence="10" type="primary">SMKI02G4000</name>
    <name evidence="10" type="ORF">SMKI_02G4000</name>
</gene>
<dbReference type="Pfam" id="PF00702">
    <property type="entry name" value="Hydrolase"/>
    <property type="match status" value="1"/>
</dbReference>
<evidence type="ECO:0000313" key="11">
    <source>
        <dbReference type="Proteomes" id="UP001161438"/>
    </source>
</evidence>
<dbReference type="NCBIfam" id="TIGR01494">
    <property type="entry name" value="ATPase_P-type"/>
    <property type="match status" value="1"/>
</dbReference>
<feature type="transmembrane region" description="Helical" evidence="7">
    <location>
        <begin position="1136"/>
        <end position="1157"/>
    </location>
</feature>
<dbReference type="SUPFAM" id="SSF55008">
    <property type="entry name" value="HMA, heavy metal-associated domain"/>
    <property type="match status" value="1"/>
</dbReference>
<dbReference type="InterPro" id="IPR006121">
    <property type="entry name" value="HMA_dom"/>
</dbReference>
<dbReference type="SFLD" id="SFLDS00003">
    <property type="entry name" value="Haloacid_Dehalogenase"/>
    <property type="match status" value="1"/>
</dbReference>
<dbReference type="SUPFAM" id="SSF81653">
    <property type="entry name" value="Calcium ATPase, transduction domain A"/>
    <property type="match status" value="1"/>
</dbReference>
<feature type="transmembrane region" description="Helical" evidence="7">
    <location>
        <begin position="564"/>
        <end position="584"/>
    </location>
</feature>
<dbReference type="PANTHER" id="PTHR46594">
    <property type="entry name" value="P-TYPE CATION-TRANSPORTING ATPASE"/>
    <property type="match status" value="1"/>
</dbReference>
<evidence type="ECO:0000256" key="6">
    <source>
        <dbReference type="ARBA" id="ARBA00023136"/>
    </source>
</evidence>
<proteinExistence type="inferred from homology"/>
<keyword evidence="3 7" id="KW-0479">Metal-binding</keyword>
<dbReference type="Gene3D" id="3.30.70.100">
    <property type="match status" value="1"/>
</dbReference>
<evidence type="ECO:0000256" key="5">
    <source>
        <dbReference type="ARBA" id="ARBA00022989"/>
    </source>
</evidence>
<dbReference type="InterPro" id="IPR001757">
    <property type="entry name" value="P_typ_ATPase"/>
</dbReference>
<dbReference type="InterPro" id="IPR036412">
    <property type="entry name" value="HAD-like_sf"/>
</dbReference>
<dbReference type="Proteomes" id="UP001161438">
    <property type="component" value="Chromosome 2"/>
</dbReference>
<keyword evidence="7" id="KW-0067">ATP-binding</keyword>
<evidence type="ECO:0000256" key="2">
    <source>
        <dbReference type="ARBA" id="ARBA00022692"/>
    </source>
</evidence>
<feature type="transmembrane region" description="Helical" evidence="7">
    <location>
        <begin position="529"/>
        <end position="552"/>
    </location>
</feature>
<protein>
    <recommendedName>
        <fullName evidence="9">HMA domain-containing protein</fullName>
    </recommendedName>
</protein>
<evidence type="ECO:0000256" key="8">
    <source>
        <dbReference type="SAM" id="MobiDB-lite"/>
    </source>
</evidence>
<dbReference type="EMBL" id="OX365758">
    <property type="protein sequence ID" value="CAI4037523.1"/>
    <property type="molecule type" value="Genomic_DNA"/>
</dbReference>
<dbReference type="GO" id="GO:0005524">
    <property type="term" value="F:ATP binding"/>
    <property type="evidence" value="ECO:0007669"/>
    <property type="project" value="UniProtKB-UniRule"/>
</dbReference>
<dbReference type="Gene3D" id="3.40.50.1000">
    <property type="entry name" value="HAD superfamily/HAD-like"/>
    <property type="match status" value="1"/>
</dbReference>
<dbReference type="CDD" id="cd00371">
    <property type="entry name" value="HMA"/>
    <property type="match status" value="1"/>
</dbReference>
<dbReference type="InterPro" id="IPR044492">
    <property type="entry name" value="P_typ_ATPase_HD_dom"/>
</dbReference>